<evidence type="ECO:0000256" key="3">
    <source>
        <dbReference type="ARBA" id="ARBA00022801"/>
    </source>
</evidence>
<feature type="transmembrane region" description="Helical" evidence="5">
    <location>
        <begin position="28"/>
        <end position="45"/>
    </location>
</feature>
<gene>
    <name evidence="7" type="ORF">IAB98_09385</name>
</gene>
<dbReference type="EC" id="3.5.1.28" evidence="2"/>
<evidence type="ECO:0000313" key="7">
    <source>
        <dbReference type="EMBL" id="HIR93615.1"/>
    </source>
</evidence>
<dbReference type="GO" id="GO:0008745">
    <property type="term" value="F:N-acetylmuramoyl-L-alanine amidase activity"/>
    <property type="evidence" value="ECO:0007669"/>
    <property type="project" value="UniProtKB-EC"/>
</dbReference>
<dbReference type="SMART" id="SM00644">
    <property type="entry name" value="Ami_2"/>
    <property type="match status" value="1"/>
</dbReference>
<dbReference type="Proteomes" id="UP000886841">
    <property type="component" value="Unassembled WGS sequence"/>
</dbReference>
<organism evidence="7 8">
    <name type="scientific">Candidatus Egerieimonas intestinavium</name>
    <dbReference type="NCBI Taxonomy" id="2840777"/>
    <lineage>
        <taxon>Bacteria</taxon>
        <taxon>Bacillati</taxon>
        <taxon>Bacillota</taxon>
        <taxon>Clostridia</taxon>
        <taxon>Lachnospirales</taxon>
        <taxon>Lachnospiraceae</taxon>
        <taxon>Lachnospiraceae incertae sedis</taxon>
        <taxon>Candidatus Egerieimonas</taxon>
    </lineage>
</organism>
<keyword evidence="4" id="KW-0961">Cell wall biogenesis/degradation</keyword>
<reference evidence="7" key="2">
    <citation type="journal article" date="2021" name="PeerJ">
        <title>Extensive microbial diversity within the chicken gut microbiome revealed by metagenomics and culture.</title>
        <authorList>
            <person name="Gilroy R."/>
            <person name="Ravi A."/>
            <person name="Getino M."/>
            <person name="Pursley I."/>
            <person name="Horton D.L."/>
            <person name="Alikhan N.F."/>
            <person name="Baker D."/>
            <person name="Gharbi K."/>
            <person name="Hall N."/>
            <person name="Watson M."/>
            <person name="Adriaenssens E.M."/>
            <person name="Foster-Nyarko E."/>
            <person name="Jarju S."/>
            <person name="Secka A."/>
            <person name="Antonio M."/>
            <person name="Oren A."/>
            <person name="Chaudhuri R.R."/>
            <person name="La Ragione R."/>
            <person name="Hildebrand F."/>
            <person name="Pallen M.J."/>
        </authorList>
    </citation>
    <scope>NUCLEOTIDE SEQUENCE</scope>
    <source>
        <strain evidence="7">ChiSxjej1B13-7041</strain>
    </source>
</reference>
<dbReference type="InterPro" id="IPR036505">
    <property type="entry name" value="Amidase/PGRP_sf"/>
</dbReference>
<keyword evidence="5" id="KW-0812">Transmembrane</keyword>
<accession>A0A9D1EKJ0</accession>
<comment type="caution">
    <text evidence="7">The sequence shown here is derived from an EMBL/GenBank/DDBJ whole genome shotgun (WGS) entry which is preliminary data.</text>
</comment>
<feature type="domain" description="N-acetylmuramoyl-L-alanine amidase" evidence="6">
    <location>
        <begin position="76"/>
        <end position="218"/>
    </location>
</feature>
<dbReference type="GO" id="GO:0071555">
    <property type="term" value="P:cell wall organization"/>
    <property type="evidence" value="ECO:0007669"/>
    <property type="project" value="UniProtKB-KW"/>
</dbReference>
<evidence type="ECO:0000259" key="6">
    <source>
        <dbReference type="SMART" id="SM00644"/>
    </source>
</evidence>
<dbReference type="Pfam" id="PF01510">
    <property type="entry name" value="Amidase_2"/>
    <property type="match status" value="1"/>
</dbReference>
<keyword evidence="3" id="KW-0378">Hydrolase</keyword>
<name>A0A9D1EKJ0_9FIRM</name>
<comment type="catalytic activity">
    <reaction evidence="1">
        <text>Hydrolyzes the link between N-acetylmuramoyl residues and L-amino acid residues in certain cell-wall glycopeptides.</text>
        <dbReference type="EC" id="3.5.1.28"/>
    </reaction>
</comment>
<dbReference type="SUPFAM" id="SSF55846">
    <property type="entry name" value="N-acetylmuramoyl-L-alanine amidase-like"/>
    <property type="match status" value="1"/>
</dbReference>
<evidence type="ECO:0000256" key="4">
    <source>
        <dbReference type="ARBA" id="ARBA00023316"/>
    </source>
</evidence>
<dbReference type="GO" id="GO:0009254">
    <property type="term" value="P:peptidoglycan turnover"/>
    <property type="evidence" value="ECO:0007669"/>
    <property type="project" value="TreeGrafter"/>
</dbReference>
<dbReference type="InterPro" id="IPR002502">
    <property type="entry name" value="Amidase_domain"/>
</dbReference>
<evidence type="ECO:0000313" key="8">
    <source>
        <dbReference type="Proteomes" id="UP000886841"/>
    </source>
</evidence>
<dbReference type="AlphaFoldDB" id="A0A9D1EKJ0"/>
<dbReference type="CDD" id="cd06583">
    <property type="entry name" value="PGRP"/>
    <property type="match status" value="1"/>
</dbReference>
<dbReference type="Gene3D" id="3.40.80.10">
    <property type="entry name" value="Peptidoglycan recognition protein-like"/>
    <property type="match status" value="1"/>
</dbReference>
<sequence length="228" mass="25952">MNERDYDLRERRQRMLEERRRRVRRNRILLGAAVVLIAAVGFFGIRRIFSSDENQLEEGWEDAPAMKVELLTPNEYSRPEIPLEKINGIVVHYTANPGSSAEANRNYFEGLKDSGATYASSHFIIGLKGEIIQCIPSKEIAYASNERNEDTLSIECCHPDESGVFTDATYDSLVDLVAWLCQRFGLQSTDVIRHYDVTGKICPKAFVEDEQAWEQFRSDVAEGINKLA</sequence>
<evidence type="ECO:0000256" key="1">
    <source>
        <dbReference type="ARBA" id="ARBA00001561"/>
    </source>
</evidence>
<protein>
    <recommendedName>
        <fullName evidence="2">N-acetylmuramoyl-L-alanine amidase</fullName>
        <ecNumber evidence="2">3.5.1.28</ecNumber>
    </recommendedName>
</protein>
<keyword evidence="5" id="KW-0472">Membrane</keyword>
<reference evidence="7" key="1">
    <citation type="submission" date="2020-10" db="EMBL/GenBank/DDBJ databases">
        <authorList>
            <person name="Gilroy R."/>
        </authorList>
    </citation>
    <scope>NUCLEOTIDE SEQUENCE</scope>
    <source>
        <strain evidence="7">ChiSxjej1B13-7041</strain>
    </source>
</reference>
<dbReference type="PANTHER" id="PTHR30417:SF1">
    <property type="entry name" value="N-ACETYLMURAMOYL-L-ALANINE AMIDASE AMID"/>
    <property type="match status" value="1"/>
</dbReference>
<dbReference type="GO" id="GO:0009253">
    <property type="term" value="P:peptidoglycan catabolic process"/>
    <property type="evidence" value="ECO:0007669"/>
    <property type="project" value="InterPro"/>
</dbReference>
<evidence type="ECO:0000256" key="2">
    <source>
        <dbReference type="ARBA" id="ARBA00011901"/>
    </source>
</evidence>
<keyword evidence="5" id="KW-1133">Transmembrane helix</keyword>
<dbReference type="EMBL" id="DVHU01000082">
    <property type="protein sequence ID" value="HIR93615.1"/>
    <property type="molecule type" value="Genomic_DNA"/>
</dbReference>
<dbReference type="InterPro" id="IPR051206">
    <property type="entry name" value="NAMLAA_amidase_2"/>
</dbReference>
<proteinExistence type="predicted"/>
<evidence type="ECO:0000256" key="5">
    <source>
        <dbReference type="SAM" id="Phobius"/>
    </source>
</evidence>
<dbReference type="PANTHER" id="PTHR30417">
    <property type="entry name" value="N-ACETYLMURAMOYL-L-ALANINE AMIDASE AMID"/>
    <property type="match status" value="1"/>
</dbReference>